<proteinExistence type="predicted"/>
<dbReference type="EMBL" id="WNKV01000003">
    <property type="protein sequence ID" value="MTW15477.1"/>
    <property type="molecule type" value="Genomic_DNA"/>
</dbReference>
<evidence type="ECO:0000313" key="5">
    <source>
        <dbReference type="Proteomes" id="UP000438991"/>
    </source>
</evidence>
<reference evidence="4" key="1">
    <citation type="submission" date="2018-10" db="EMBL/GenBank/DDBJ databases">
        <authorList>
            <person name="Peiro R."/>
            <person name="Begona"/>
            <person name="Cbmso G."/>
            <person name="Lopez M."/>
            <person name="Gonzalez S."/>
            <person name="Sacristan E."/>
            <person name="Castillo E."/>
        </authorList>
    </citation>
    <scope>NUCLEOTIDE SEQUENCE [LARGE SCALE GENOMIC DNA]</scope>
</reference>
<feature type="region of interest" description="Disordered" evidence="1">
    <location>
        <begin position="1"/>
        <end position="33"/>
    </location>
</feature>
<dbReference type="Proteomes" id="UP000438991">
    <property type="component" value="Unassembled WGS sequence"/>
</dbReference>
<reference evidence="3" key="2">
    <citation type="submission" date="2018-10" db="EMBL/GenBank/DDBJ databases">
        <authorList>
            <person name="Peiro R."/>
            <person name="Begona"/>
            <person name="Cbmso G."/>
            <person name="Lopez M."/>
            <person name="Gonzalez S."/>
            <person name="Sacristan E."/>
            <person name="Castillo E."/>
        </authorList>
    </citation>
    <scope>NUCLEOTIDE SEQUENCE</scope>
    <source>
        <strain evidence="3">Rhod_genome</strain>
    </source>
</reference>
<dbReference type="Proteomes" id="UP000289200">
    <property type="component" value="Unassembled WGS sequence"/>
</dbReference>
<evidence type="ECO:0000256" key="1">
    <source>
        <dbReference type="SAM" id="MobiDB-lite"/>
    </source>
</evidence>
<gene>
    <name evidence="2" type="ORF">GJ689_04555</name>
    <name evidence="3" type="ORF">RHODGE_RHODGE_03231</name>
</gene>
<evidence type="ECO:0000313" key="4">
    <source>
        <dbReference type="Proteomes" id="UP000289200"/>
    </source>
</evidence>
<organism evidence="2 5">
    <name type="scientific">Rhodoplanes serenus</name>
    <dbReference type="NCBI Taxonomy" id="200615"/>
    <lineage>
        <taxon>Bacteria</taxon>
        <taxon>Pseudomonadati</taxon>
        <taxon>Pseudomonadota</taxon>
        <taxon>Alphaproteobacteria</taxon>
        <taxon>Hyphomicrobiales</taxon>
        <taxon>Nitrobacteraceae</taxon>
        <taxon>Rhodoplanes</taxon>
    </lineage>
</organism>
<accession>A0A327JNT9</accession>
<evidence type="ECO:0000313" key="2">
    <source>
        <dbReference type="EMBL" id="MTW15477.1"/>
    </source>
</evidence>
<evidence type="ECO:0000313" key="3">
    <source>
        <dbReference type="EMBL" id="VCU09546.1"/>
    </source>
</evidence>
<dbReference type="AlphaFoldDB" id="A0A327JNT9"/>
<dbReference type="InterPro" id="IPR025227">
    <property type="entry name" value="DUF4169"/>
</dbReference>
<dbReference type="EMBL" id="UWOC01000159">
    <property type="protein sequence ID" value="VCU09546.1"/>
    <property type="molecule type" value="Genomic_DNA"/>
</dbReference>
<name>A0A327JNT9_9BRAD</name>
<dbReference type="Pfam" id="PF13770">
    <property type="entry name" value="DUF4169"/>
    <property type="match status" value="1"/>
</dbReference>
<keyword evidence="4" id="KW-1185">Reference proteome</keyword>
<dbReference type="OrthoDB" id="7173889at2"/>
<feature type="compositionally biased region" description="Basic and acidic residues" evidence="1">
    <location>
        <begin position="14"/>
        <end position="24"/>
    </location>
</feature>
<sequence>MAEIVNLRRARKRAERDAAAERAAHNRVLHGTPKAERTLIAARKELSERALDQHRLETGEGE</sequence>
<reference evidence="2 5" key="3">
    <citation type="submission" date="2019-11" db="EMBL/GenBank/DDBJ databases">
        <title>Whole-genome sequence of Rhodoplanes serenus DSM 18633, type strain.</title>
        <authorList>
            <person name="Kyndt J.A."/>
            <person name="Meyer T.E."/>
        </authorList>
    </citation>
    <scope>NUCLEOTIDE SEQUENCE [LARGE SCALE GENOMIC DNA]</scope>
    <source>
        <strain evidence="2 5">DSM 18633</strain>
    </source>
</reference>
<dbReference type="RefSeq" id="WP_111388691.1">
    <property type="nucleotide sequence ID" value="NZ_NPEW01000453.1"/>
</dbReference>
<protein>
    <submittedName>
        <fullName evidence="2">DUF4169 family protein</fullName>
    </submittedName>
</protein>
<comment type="caution">
    <text evidence="2">The sequence shown here is derived from an EMBL/GenBank/DDBJ whole genome shotgun (WGS) entry which is preliminary data.</text>
</comment>